<sequence>MVTMRPWLSVMQDNASAHTAANTLEGRARGTLNRFSGRPTRLILTQLKLFGIG</sequence>
<accession>A0A9X9MIM1</accession>
<keyword evidence="2" id="KW-1185">Reference proteome</keyword>
<evidence type="ECO:0000313" key="2">
    <source>
        <dbReference type="Proteomes" id="UP000324639"/>
    </source>
</evidence>
<evidence type="ECO:0000313" key="1">
    <source>
        <dbReference type="EMBL" id="VDB89461.1"/>
    </source>
</evidence>
<gene>
    <name evidence="1" type="ORF">BGT96224V316_LOCUS5106</name>
</gene>
<dbReference type="AlphaFoldDB" id="A0A9X9MIM1"/>
<proteinExistence type="predicted"/>
<reference evidence="1 2" key="1">
    <citation type="submission" date="2018-08" db="EMBL/GenBank/DDBJ databases">
        <authorList>
            <person name="Muller C M."/>
        </authorList>
    </citation>
    <scope>NUCLEOTIDE SEQUENCE [LARGE SCALE GENOMIC DNA]</scope>
</reference>
<name>A0A9X9MIM1_BLUGR</name>
<dbReference type="Proteomes" id="UP000324639">
    <property type="component" value="Chromosome Bgt_-07"/>
</dbReference>
<organism evidence="1 2">
    <name type="scientific">Blumeria graminis f. sp. tritici</name>
    <dbReference type="NCBI Taxonomy" id="62690"/>
    <lineage>
        <taxon>Eukaryota</taxon>
        <taxon>Fungi</taxon>
        <taxon>Dikarya</taxon>
        <taxon>Ascomycota</taxon>
        <taxon>Pezizomycotina</taxon>
        <taxon>Leotiomycetes</taxon>
        <taxon>Erysiphales</taxon>
        <taxon>Erysiphaceae</taxon>
        <taxon>Blumeria</taxon>
    </lineage>
</organism>
<dbReference type="EMBL" id="LR026990">
    <property type="protein sequence ID" value="VDB89461.1"/>
    <property type="molecule type" value="Genomic_DNA"/>
</dbReference>
<protein>
    <submittedName>
        <fullName evidence="1">Bgt-51215</fullName>
    </submittedName>
</protein>